<keyword evidence="2" id="KW-1185">Reference proteome</keyword>
<reference evidence="1" key="2">
    <citation type="submission" date="2022-06" db="UniProtKB">
        <authorList>
            <consortium name="EnsemblMetazoa"/>
        </authorList>
    </citation>
    <scope>IDENTIFICATION</scope>
    <source>
        <strain evidence="1">PS312</strain>
    </source>
</reference>
<reference evidence="2" key="1">
    <citation type="journal article" date="2008" name="Nat. Genet.">
        <title>The Pristionchus pacificus genome provides a unique perspective on nematode lifestyle and parasitism.</title>
        <authorList>
            <person name="Dieterich C."/>
            <person name="Clifton S.W."/>
            <person name="Schuster L.N."/>
            <person name="Chinwalla A."/>
            <person name="Delehaunty K."/>
            <person name="Dinkelacker I."/>
            <person name="Fulton L."/>
            <person name="Fulton R."/>
            <person name="Godfrey J."/>
            <person name="Minx P."/>
            <person name="Mitreva M."/>
            <person name="Roeseler W."/>
            <person name="Tian H."/>
            <person name="Witte H."/>
            <person name="Yang S.P."/>
            <person name="Wilson R.K."/>
            <person name="Sommer R.J."/>
        </authorList>
    </citation>
    <scope>NUCLEOTIDE SEQUENCE [LARGE SCALE GENOMIC DNA]</scope>
    <source>
        <strain evidence="2">PS312</strain>
    </source>
</reference>
<gene>
    <name evidence="1" type="primary">WBGene00277767</name>
</gene>
<proteinExistence type="predicted"/>
<dbReference type="AlphaFoldDB" id="A0A2A6CCH6"/>
<dbReference type="EnsemblMetazoa" id="PPA39398.1">
    <property type="protein sequence ID" value="PPA39398.1"/>
    <property type="gene ID" value="WBGene00277767"/>
</dbReference>
<accession>A0A8R1US33</accession>
<evidence type="ECO:0000313" key="2">
    <source>
        <dbReference type="Proteomes" id="UP000005239"/>
    </source>
</evidence>
<dbReference type="Proteomes" id="UP000005239">
    <property type="component" value="Unassembled WGS sequence"/>
</dbReference>
<organism evidence="1 2">
    <name type="scientific">Pristionchus pacificus</name>
    <name type="common">Parasitic nematode worm</name>
    <dbReference type="NCBI Taxonomy" id="54126"/>
    <lineage>
        <taxon>Eukaryota</taxon>
        <taxon>Metazoa</taxon>
        <taxon>Ecdysozoa</taxon>
        <taxon>Nematoda</taxon>
        <taxon>Chromadorea</taxon>
        <taxon>Rhabditida</taxon>
        <taxon>Rhabditina</taxon>
        <taxon>Diplogasteromorpha</taxon>
        <taxon>Diplogasteroidea</taxon>
        <taxon>Neodiplogasteridae</taxon>
        <taxon>Pristionchus</taxon>
    </lineage>
</organism>
<evidence type="ECO:0000313" key="1">
    <source>
        <dbReference type="EnsemblMetazoa" id="PPA39398.1"/>
    </source>
</evidence>
<accession>A0A2A6CCH6</accession>
<sequence>MRVIYLVRSVQLLFTLRALFLLYSVDSFCEQTRHTMQDCSNMIARIPLATPEQIVSYRSTTVSNEYPDLFFGFCSLIFGFCSL</sequence>
<protein>
    <submittedName>
        <fullName evidence="1">Uncharacterized protein</fullName>
    </submittedName>
</protein>
<name>A0A2A6CCH6_PRIPA</name>